<comment type="similarity">
    <text evidence="1">Belongs to the bacterial ribosomal protein bS21 family.</text>
</comment>
<evidence type="ECO:0000313" key="5">
    <source>
        <dbReference type="EMBL" id="RXG42901.1"/>
    </source>
</evidence>
<dbReference type="AlphaFoldDB" id="A0A444RNT8"/>
<dbReference type="GO" id="GO:0005763">
    <property type="term" value="C:mitochondrial small ribosomal subunit"/>
    <property type="evidence" value="ECO:0007669"/>
    <property type="project" value="TreeGrafter"/>
</dbReference>
<accession>A0A444RNT8</accession>
<keyword evidence="3" id="KW-0687">Ribonucleoprotein</keyword>
<evidence type="ECO:0000256" key="3">
    <source>
        <dbReference type="ARBA" id="ARBA00023274"/>
    </source>
</evidence>
<evidence type="ECO:0000313" key="6">
    <source>
        <dbReference type="Proteomes" id="UP000288725"/>
    </source>
</evidence>
<evidence type="ECO:0000256" key="1">
    <source>
        <dbReference type="ARBA" id="ARBA00006640"/>
    </source>
</evidence>
<sequence>MSVCRVILGCLGDSKIVAVGCWWCFSPTSRRCHCQSLWPVIMASELRMASRRLLQAGALPWKSTMTTRTPPVPWPQPRLFSSSTAVLAPRSDAPGKPTWAARTAPSQTASAVPRPPSSPPRAAGGFAAATAASKSAASDHVYDATSTDTLDLSKIIAAESDDFLRSHYRAPKPELRLKPVLGRTIHCTARLDMAGALIFLGKAMRANNTKELARLQKRHERPGLKRKRLRSERWRARFKIGFAATVSRVQELRNQGW</sequence>
<dbReference type="EMBL" id="RSDZ01000120">
    <property type="protein sequence ID" value="RXG42901.1"/>
    <property type="molecule type" value="Genomic_DNA"/>
</dbReference>
<gene>
    <name evidence="5" type="ORF">VDGE_00761</name>
</gene>
<feature type="region of interest" description="Disordered" evidence="4">
    <location>
        <begin position="86"/>
        <end position="125"/>
    </location>
</feature>
<evidence type="ECO:0000256" key="4">
    <source>
        <dbReference type="SAM" id="MobiDB-lite"/>
    </source>
</evidence>
<comment type="caution">
    <text evidence="5">The sequence shown here is derived from an EMBL/GenBank/DDBJ whole genome shotgun (WGS) entry which is preliminary data.</text>
</comment>
<reference evidence="5 6" key="1">
    <citation type="submission" date="2018-12" db="EMBL/GenBank/DDBJ databases">
        <title>Genome of Verticillium dahliae isolate Getta Getta.</title>
        <authorList>
            <person name="Gardiner D.M."/>
        </authorList>
    </citation>
    <scope>NUCLEOTIDE SEQUENCE [LARGE SCALE GENOMIC DNA]</scope>
    <source>
        <strain evidence="5 6">Getta Getta</strain>
    </source>
</reference>
<dbReference type="Proteomes" id="UP000288725">
    <property type="component" value="Chromosome 2"/>
</dbReference>
<protein>
    <submittedName>
        <fullName evidence="5">Uncharacterized protein</fullName>
    </submittedName>
</protein>
<dbReference type="GO" id="GO:0070124">
    <property type="term" value="P:mitochondrial translational initiation"/>
    <property type="evidence" value="ECO:0007669"/>
    <property type="project" value="TreeGrafter"/>
</dbReference>
<dbReference type="InterPro" id="IPR052837">
    <property type="entry name" value="Mitoribosomal_bS21"/>
</dbReference>
<dbReference type="PANTHER" id="PTHR41237:SF1">
    <property type="entry name" value="SMALL RIBOSOMAL SUBUNIT PROTEIN BS21M"/>
    <property type="match status" value="1"/>
</dbReference>
<dbReference type="GO" id="GO:0003735">
    <property type="term" value="F:structural constituent of ribosome"/>
    <property type="evidence" value="ECO:0007669"/>
    <property type="project" value="InterPro"/>
</dbReference>
<dbReference type="InterPro" id="IPR001911">
    <property type="entry name" value="Ribosomal_bS21"/>
</dbReference>
<dbReference type="Pfam" id="PF01165">
    <property type="entry name" value="Ribosomal_S21"/>
    <property type="match status" value="1"/>
</dbReference>
<proteinExistence type="inferred from homology"/>
<organism evidence="5 6">
    <name type="scientific">Verticillium dahliae</name>
    <name type="common">Verticillium wilt</name>
    <dbReference type="NCBI Taxonomy" id="27337"/>
    <lineage>
        <taxon>Eukaryota</taxon>
        <taxon>Fungi</taxon>
        <taxon>Dikarya</taxon>
        <taxon>Ascomycota</taxon>
        <taxon>Pezizomycotina</taxon>
        <taxon>Sordariomycetes</taxon>
        <taxon>Hypocreomycetidae</taxon>
        <taxon>Glomerellales</taxon>
        <taxon>Plectosphaerellaceae</taxon>
        <taxon>Verticillium</taxon>
    </lineage>
</organism>
<keyword evidence="2" id="KW-0689">Ribosomal protein</keyword>
<name>A0A444RNT8_VERDA</name>
<dbReference type="PANTHER" id="PTHR41237">
    <property type="entry name" value="37S RIBOSOMAL PROTEIN MRP21, MITOCHONDRIAL"/>
    <property type="match status" value="1"/>
</dbReference>
<evidence type="ECO:0000256" key="2">
    <source>
        <dbReference type="ARBA" id="ARBA00022980"/>
    </source>
</evidence>